<dbReference type="InterPro" id="IPR036388">
    <property type="entry name" value="WH-like_DNA-bd_sf"/>
</dbReference>
<evidence type="ECO:0000313" key="2">
    <source>
        <dbReference type="EMBL" id="QNV37453.1"/>
    </source>
</evidence>
<dbReference type="InterPro" id="IPR052526">
    <property type="entry name" value="HTH-type_Bedaq_tolerance"/>
</dbReference>
<dbReference type="AlphaFoldDB" id="A0A7H2BCQ7"/>
<feature type="domain" description="HTH marR-type" evidence="1">
    <location>
        <begin position="1"/>
        <end position="139"/>
    </location>
</feature>
<accession>A0A7H2BCQ7</accession>
<dbReference type="Pfam" id="PF01047">
    <property type="entry name" value="MarR"/>
    <property type="match status" value="1"/>
</dbReference>
<evidence type="ECO:0000259" key="1">
    <source>
        <dbReference type="PROSITE" id="PS50995"/>
    </source>
</evidence>
<dbReference type="InterPro" id="IPR036390">
    <property type="entry name" value="WH_DNA-bd_sf"/>
</dbReference>
<dbReference type="GO" id="GO:0003700">
    <property type="term" value="F:DNA-binding transcription factor activity"/>
    <property type="evidence" value="ECO:0007669"/>
    <property type="project" value="InterPro"/>
</dbReference>
<protein>
    <submittedName>
        <fullName evidence="2">MarR family transcriptional regulator</fullName>
    </submittedName>
</protein>
<dbReference type="EMBL" id="CP061539">
    <property type="protein sequence ID" value="QNV37453.1"/>
    <property type="molecule type" value="Genomic_DNA"/>
</dbReference>
<gene>
    <name evidence="2" type="ORF">IDM49_09540</name>
</gene>
<name>A0A7H2BCQ7_9MICC</name>
<evidence type="ECO:0000313" key="3">
    <source>
        <dbReference type="Proteomes" id="UP000516404"/>
    </source>
</evidence>
<dbReference type="PROSITE" id="PS50995">
    <property type="entry name" value="HTH_MARR_2"/>
    <property type="match status" value="1"/>
</dbReference>
<dbReference type="Proteomes" id="UP000516404">
    <property type="component" value="Chromosome"/>
</dbReference>
<dbReference type="KEGG" id="rter:IDM49_09540"/>
<dbReference type="SMART" id="SM00347">
    <property type="entry name" value="HTH_MARR"/>
    <property type="match status" value="1"/>
</dbReference>
<dbReference type="PANTHER" id="PTHR39515">
    <property type="entry name" value="CONSERVED PROTEIN"/>
    <property type="match status" value="1"/>
</dbReference>
<proteinExistence type="predicted"/>
<keyword evidence="3" id="KW-1185">Reference proteome</keyword>
<dbReference type="Gene3D" id="1.10.10.10">
    <property type="entry name" value="Winged helix-like DNA-binding domain superfamily/Winged helix DNA-binding domain"/>
    <property type="match status" value="1"/>
</dbReference>
<organism evidence="2 3">
    <name type="scientific">Rothia terrae</name>
    <dbReference type="NCBI Taxonomy" id="396015"/>
    <lineage>
        <taxon>Bacteria</taxon>
        <taxon>Bacillati</taxon>
        <taxon>Actinomycetota</taxon>
        <taxon>Actinomycetes</taxon>
        <taxon>Micrococcales</taxon>
        <taxon>Micrococcaceae</taxon>
        <taxon>Rothia</taxon>
    </lineage>
</organism>
<sequence length="142" mass="15900">MTSSHHFQPHDLVFTSSVFARHAAKLADVGVSSVSWRVIAAISRRGPLRPREIASLEQVSRPTATIFLQRLEKKGLLQRAVDPEDSRSVLFDLTDQGREALSTWRVSLDGALAPRLQELSEKDITTLIEAQNLMQRIIAEEN</sequence>
<reference evidence="2 3" key="1">
    <citation type="submission" date="2020-09" db="EMBL/GenBank/DDBJ databases">
        <title>Investigation of environmental microbes.</title>
        <authorList>
            <person name="Ou Y."/>
            <person name="Kang Q."/>
        </authorList>
    </citation>
    <scope>NUCLEOTIDE SEQUENCE [LARGE SCALE GENOMIC DNA]</scope>
    <source>
        <strain evidence="2 3">KJZ-14</strain>
    </source>
</reference>
<dbReference type="SUPFAM" id="SSF46785">
    <property type="entry name" value="Winged helix' DNA-binding domain"/>
    <property type="match status" value="1"/>
</dbReference>
<dbReference type="PRINTS" id="PR00598">
    <property type="entry name" value="HTHMARR"/>
</dbReference>
<dbReference type="RefSeq" id="WP_168615352.1">
    <property type="nucleotide sequence ID" value="NZ_BAAAOX010000047.1"/>
</dbReference>
<dbReference type="PANTHER" id="PTHR39515:SF2">
    <property type="entry name" value="HTH-TYPE TRANSCRIPTIONAL REGULATOR RV0880"/>
    <property type="match status" value="1"/>
</dbReference>
<dbReference type="GeneID" id="96624482"/>
<dbReference type="InterPro" id="IPR000835">
    <property type="entry name" value="HTH_MarR-typ"/>
</dbReference>